<evidence type="ECO:0000313" key="1">
    <source>
        <dbReference type="EMBL" id="EMC99875.1"/>
    </source>
</evidence>
<dbReference type="KEGG" id="bcom:BAUCODRAFT_63217"/>
<dbReference type="OMA" id="ANRMTGW"/>
<dbReference type="Proteomes" id="UP000011761">
    <property type="component" value="Unassembled WGS sequence"/>
</dbReference>
<dbReference type="Gene3D" id="1.10.530.10">
    <property type="match status" value="1"/>
</dbReference>
<dbReference type="SUPFAM" id="SSF53955">
    <property type="entry name" value="Lysozyme-like"/>
    <property type="match status" value="1"/>
</dbReference>
<dbReference type="HOGENOM" id="CLU_058267_1_0_1"/>
<dbReference type="eggNOG" id="ENOG502S6CI">
    <property type="taxonomic scope" value="Eukaryota"/>
</dbReference>
<protein>
    <recommendedName>
        <fullName evidence="3">Transglycosylase SLT domain-containing protein</fullName>
    </recommendedName>
</protein>
<sequence length="199" mass="21036">MGTGKDVYKYYSGAWTNFPNQSTWISFNEMWAGNLHTLQHGCNGFGKSQNSESNIQSIYSAIQDRASASLVDHRLIFATVLQESRGCVRVGSTTSSTGVNNPGLMQSHNGHTFSGAHANESIYAMIQDGTQGTADGDGLVQNLNIYGNPYSAARGYNSGYIPKSGNLSEAAGATACYVSDIANRLTGWANATSTCPGGA</sequence>
<keyword evidence="2" id="KW-1185">Reference proteome</keyword>
<name>M2NL47_BAUPA</name>
<reference evidence="1 2" key="1">
    <citation type="journal article" date="2012" name="PLoS Pathog.">
        <title>Diverse lifestyles and strategies of plant pathogenesis encoded in the genomes of eighteen Dothideomycetes fungi.</title>
        <authorList>
            <person name="Ohm R.A."/>
            <person name="Feau N."/>
            <person name="Henrissat B."/>
            <person name="Schoch C.L."/>
            <person name="Horwitz B.A."/>
            <person name="Barry K.W."/>
            <person name="Condon B.J."/>
            <person name="Copeland A.C."/>
            <person name="Dhillon B."/>
            <person name="Glaser F."/>
            <person name="Hesse C.N."/>
            <person name="Kosti I."/>
            <person name="LaButti K."/>
            <person name="Lindquist E.A."/>
            <person name="Lucas S."/>
            <person name="Salamov A.A."/>
            <person name="Bradshaw R.E."/>
            <person name="Ciuffetti L."/>
            <person name="Hamelin R.C."/>
            <person name="Kema G.H.J."/>
            <person name="Lawrence C."/>
            <person name="Scott J.A."/>
            <person name="Spatafora J.W."/>
            <person name="Turgeon B.G."/>
            <person name="de Wit P.J.G.M."/>
            <person name="Zhong S."/>
            <person name="Goodwin S.B."/>
            <person name="Grigoriev I.V."/>
        </authorList>
    </citation>
    <scope>NUCLEOTIDE SEQUENCE [LARGE SCALE GENOMIC DNA]</scope>
    <source>
        <strain evidence="1 2">UAMH 10762</strain>
    </source>
</reference>
<accession>M2NL47</accession>
<gene>
    <name evidence="1" type="ORF">BAUCODRAFT_63217</name>
</gene>
<evidence type="ECO:0008006" key="3">
    <source>
        <dbReference type="Google" id="ProtNLM"/>
    </source>
</evidence>
<proteinExistence type="predicted"/>
<dbReference type="RefSeq" id="XP_007673091.1">
    <property type="nucleotide sequence ID" value="XM_007674901.1"/>
</dbReference>
<dbReference type="AlphaFoldDB" id="M2NL47"/>
<dbReference type="OrthoDB" id="1193027at2759"/>
<dbReference type="GeneID" id="19116055"/>
<dbReference type="InterPro" id="IPR023346">
    <property type="entry name" value="Lysozyme-like_dom_sf"/>
</dbReference>
<evidence type="ECO:0000313" key="2">
    <source>
        <dbReference type="Proteomes" id="UP000011761"/>
    </source>
</evidence>
<dbReference type="EMBL" id="KB445551">
    <property type="protein sequence ID" value="EMC99875.1"/>
    <property type="molecule type" value="Genomic_DNA"/>
</dbReference>
<organism evidence="1 2">
    <name type="scientific">Baudoinia panamericana (strain UAMH 10762)</name>
    <name type="common">Angels' share fungus</name>
    <name type="synonym">Baudoinia compniacensis (strain UAMH 10762)</name>
    <dbReference type="NCBI Taxonomy" id="717646"/>
    <lineage>
        <taxon>Eukaryota</taxon>
        <taxon>Fungi</taxon>
        <taxon>Dikarya</taxon>
        <taxon>Ascomycota</taxon>
        <taxon>Pezizomycotina</taxon>
        <taxon>Dothideomycetes</taxon>
        <taxon>Dothideomycetidae</taxon>
        <taxon>Mycosphaerellales</taxon>
        <taxon>Teratosphaeriaceae</taxon>
        <taxon>Baudoinia</taxon>
    </lineage>
</organism>